<gene>
    <name evidence="1" type="ORF">OKIOD_LOCUS16371</name>
</gene>
<protein>
    <submittedName>
        <fullName evidence="1">Oidioi.mRNA.OKI2018_I69.chr2.g7606.t1.cds</fullName>
    </submittedName>
</protein>
<sequence length="381" mass="41469">MKLSTVLFAAAAAQDEGSDRWTYSDYSVDNNLSLYGGKAGAATSGAYGYGTDGKKHGNGRFCHSTKDTVHIYRWDVSKYGYFAHYNQVECVGEELYCFIEERAHFGQIIGIRAGCAQMMNHPQVERNDADNTSFNALPFISPVYNQEAARGRTFDQNNKTGTAYIYYGIGGCLSHPAQNGNDQLNSQFLTSMSKNHYAYGHGGWYQSQCLRTNGPNGNAELLPFGVSVCRACCLATYSDDMYLDAPRTPDTADTPGSNRGVCNFLPYPAQGGNAGLPKIPDETVFDCYKGVLSDNPMTNNCDSTTVSDATGCDYCTKQIYPTLTMYEVPSYESDFSQNLFESNFVRSSGADAEGPCAYGTPGDYTSTPNCTPTGVIAQPMV</sequence>
<dbReference type="EMBL" id="OU015567">
    <property type="protein sequence ID" value="CAG5113502.1"/>
    <property type="molecule type" value="Genomic_DNA"/>
</dbReference>
<dbReference type="Proteomes" id="UP001158576">
    <property type="component" value="Chromosome 2"/>
</dbReference>
<organism evidence="1 2">
    <name type="scientific">Oikopleura dioica</name>
    <name type="common">Tunicate</name>
    <dbReference type="NCBI Taxonomy" id="34765"/>
    <lineage>
        <taxon>Eukaryota</taxon>
        <taxon>Metazoa</taxon>
        <taxon>Chordata</taxon>
        <taxon>Tunicata</taxon>
        <taxon>Appendicularia</taxon>
        <taxon>Copelata</taxon>
        <taxon>Oikopleuridae</taxon>
        <taxon>Oikopleura</taxon>
    </lineage>
</organism>
<accession>A0ABN7TBC2</accession>
<evidence type="ECO:0000313" key="2">
    <source>
        <dbReference type="Proteomes" id="UP001158576"/>
    </source>
</evidence>
<keyword evidence="2" id="KW-1185">Reference proteome</keyword>
<evidence type="ECO:0000313" key="1">
    <source>
        <dbReference type="EMBL" id="CAG5113502.1"/>
    </source>
</evidence>
<reference evidence="1 2" key="1">
    <citation type="submission" date="2021-04" db="EMBL/GenBank/DDBJ databases">
        <authorList>
            <person name="Bliznina A."/>
        </authorList>
    </citation>
    <scope>NUCLEOTIDE SEQUENCE [LARGE SCALE GENOMIC DNA]</scope>
</reference>
<name>A0ABN7TBC2_OIKDI</name>
<proteinExistence type="predicted"/>